<proteinExistence type="predicted"/>
<accession>A0A1A6HJN2</accession>
<dbReference type="PROSITE" id="PS50059">
    <property type="entry name" value="FKBP_PPIASE"/>
    <property type="match status" value="1"/>
</dbReference>
<keyword evidence="1" id="KW-0697">Rotamase</keyword>
<evidence type="ECO:0000256" key="2">
    <source>
        <dbReference type="SAM" id="MobiDB-lite"/>
    </source>
</evidence>
<dbReference type="SUPFAM" id="SSF54534">
    <property type="entry name" value="FKBP-like"/>
    <property type="match status" value="1"/>
</dbReference>
<keyword evidence="5" id="KW-1185">Reference proteome</keyword>
<dbReference type="InterPro" id="IPR046357">
    <property type="entry name" value="PPIase_dom_sf"/>
</dbReference>
<keyword evidence="1" id="KW-0413">Isomerase</keyword>
<evidence type="ECO:0000313" key="4">
    <source>
        <dbReference type="EMBL" id="OBS78481.1"/>
    </source>
</evidence>
<dbReference type="GO" id="GO:0003755">
    <property type="term" value="F:peptidyl-prolyl cis-trans isomerase activity"/>
    <property type="evidence" value="ECO:0007669"/>
    <property type="project" value="UniProtKB-KW"/>
</dbReference>
<reference evidence="4 5" key="1">
    <citation type="submission" date="2016-06" db="EMBL/GenBank/DDBJ databases">
        <title>The Draft Genome Sequence and Annotation of the Desert Woodrat Neotoma lepida.</title>
        <authorList>
            <person name="Campbell M."/>
            <person name="Oakeson K.F."/>
            <person name="Yandell M."/>
            <person name="Halpert J.R."/>
            <person name="Dearing D."/>
        </authorList>
    </citation>
    <scope>NUCLEOTIDE SEQUENCE [LARGE SCALE GENOMIC DNA]</scope>
    <source>
        <strain evidence="4">417</strain>
        <tissue evidence="4">Liver</tissue>
    </source>
</reference>
<dbReference type="Gene3D" id="3.10.50.40">
    <property type="match status" value="1"/>
</dbReference>
<feature type="region of interest" description="Disordered" evidence="2">
    <location>
        <begin position="1"/>
        <end position="33"/>
    </location>
</feature>
<sequence length="196" mass="22229">MEMSKKQERAVPQKPRKDLRSKGKTLSGEDSEDFSLRIRRNRIGGGVGKTSNAKASPSVSHMLLFWPKGEDQAFQENYSRMLEDGKKCDFSPDRSKLFKFMVGTQEVTRGWEEGGAWMRVCQRATQMISVGYAYNCVERQAIFHRKTFASSVGKHLLLALPMYIELHVLSTSKKYALLFPGETLWDGMDVPGSQEP</sequence>
<feature type="compositionally biased region" description="Basic and acidic residues" evidence="2">
    <location>
        <begin position="1"/>
        <end position="21"/>
    </location>
</feature>
<gene>
    <name evidence="4" type="ORF">A6R68_19129</name>
</gene>
<dbReference type="Pfam" id="PF00254">
    <property type="entry name" value="FKBP_C"/>
    <property type="match status" value="1"/>
</dbReference>
<dbReference type="AlphaFoldDB" id="A0A1A6HJN2"/>
<dbReference type="EC" id="5.2.1.8" evidence="1"/>
<dbReference type="OrthoDB" id="1902587at2759"/>
<organism evidence="4 5">
    <name type="scientific">Neotoma lepida</name>
    <name type="common">Desert woodrat</name>
    <dbReference type="NCBI Taxonomy" id="56216"/>
    <lineage>
        <taxon>Eukaryota</taxon>
        <taxon>Metazoa</taxon>
        <taxon>Chordata</taxon>
        <taxon>Craniata</taxon>
        <taxon>Vertebrata</taxon>
        <taxon>Euteleostomi</taxon>
        <taxon>Mammalia</taxon>
        <taxon>Eutheria</taxon>
        <taxon>Euarchontoglires</taxon>
        <taxon>Glires</taxon>
        <taxon>Rodentia</taxon>
        <taxon>Myomorpha</taxon>
        <taxon>Muroidea</taxon>
        <taxon>Cricetidae</taxon>
        <taxon>Neotominae</taxon>
        <taxon>Neotoma</taxon>
    </lineage>
</organism>
<dbReference type="Proteomes" id="UP000092124">
    <property type="component" value="Unassembled WGS sequence"/>
</dbReference>
<dbReference type="STRING" id="56216.A0A1A6HJN2"/>
<dbReference type="InterPro" id="IPR001179">
    <property type="entry name" value="PPIase_FKBP_dom"/>
</dbReference>
<comment type="caution">
    <text evidence="4">The sequence shown here is derived from an EMBL/GenBank/DDBJ whole genome shotgun (WGS) entry which is preliminary data.</text>
</comment>
<evidence type="ECO:0000256" key="1">
    <source>
        <dbReference type="PROSITE-ProRule" id="PRU00277"/>
    </source>
</evidence>
<evidence type="ECO:0000313" key="5">
    <source>
        <dbReference type="Proteomes" id="UP000092124"/>
    </source>
</evidence>
<comment type="catalytic activity">
    <reaction evidence="1">
        <text>[protein]-peptidylproline (omega=180) = [protein]-peptidylproline (omega=0)</text>
        <dbReference type="Rhea" id="RHEA:16237"/>
        <dbReference type="Rhea" id="RHEA-COMP:10747"/>
        <dbReference type="Rhea" id="RHEA-COMP:10748"/>
        <dbReference type="ChEBI" id="CHEBI:83833"/>
        <dbReference type="ChEBI" id="CHEBI:83834"/>
        <dbReference type="EC" id="5.2.1.8"/>
    </reaction>
</comment>
<dbReference type="EMBL" id="LZPO01027422">
    <property type="protein sequence ID" value="OBS78481.1"/>
    <property type="molecule type" value="Genomic_DNA"/>
</dbReference>
<evidence type="ECO:0000259" key="3">
    <source>
        <dbReference type="PROSITE" id="PS50059"/>
    </source>
</evidence>
<protein>
    <recommendedName>
        <fullName evidence="1">peptidylprolyl isomerase</fullName>
        <ecNumber evidence="1">5.2.1.8</ecNumber>
    </recommendedName>
</protein>
<feature type="domain" description="PPIase FKBP-type" evidence="3">
    <location>
        <begin position="71"/>
        <end position="135"/>
    </location>
</feature>
<name>A0A1A6HJN2_NEOLE</name>